<evidence type="ECO:0000256" key="5">
    <source>
        <dbReference type="ARBA" id="ARBA00023125"/>
    </source>
</evidence>
<evidence type="ECO:0000256" key="6">
    <source>
        <dbReference type="ARBA" id="ARBA00023163"/>
    </source>
</evidence>
<dbReference type="PANTHER" id="PTHR46011:SF20">
    <property type="entry name" value="NUCLEAR HORMONE RECEPTOR FAMILY MEMBER ODR-7"/>
    <property type="match status" value="1"/>
</dbReference>
<feature type="domain" description="Nuclear receptor" evidence="9">
    <location>
        <begin position="1"/>
        <end position="82"/>
    </location>
</feature>
<dbReference type="AlphaFoldDB" id="A0AA39HPK2"/>
<protein>
    <recommendedName>
        <fullName evidence="9">Nuclear receptor domain-containing protein</fullName>
    </recommendedName>
</protein>
<dbReference type="GO" id="GO:0005634">
    <property type="term" value="C:nucleus"/>
    <property type="evidence" value="ECO:0007669"/>
    <property type="project" value="TreeGrafter"/>
</dbReference>
<keyword evidence="3" id="KW-0862">Zinc</keyword>
<dbReference type="GO" id="GO:0043565">
    <property type="term" value="F:sequence-specific DNA binding"/>
    <property type="evidence" value="ECO:0007669"/>
    <property type="project" value="InterPro"/>
</dbReference>
<evidence type="ECO:0000256" key="8">
    <source>
        <dbReference type="ARBA" id="ARBA00023242"/>
    </source>
</evidence>
<keyword evidence="11" id="KW-1185">Reference proteome</keyword>
<dbReference type="SUPFAM" id="SSF57716">
    <property type="entry name" value="Glucocorticoid receptor-like (DNA-binding domain)"/>
    <property type="match status" value="1"/>
</dbReference>
<keyword evidence="6" id="KW-0804">Transcription</keyword>
<evidence type="ECO:0000313" key="11">
    <source>
        <dbReference type="Proteomes" id="UP001175271"/>
    </source>
</evidence>
<dbReference type="PROSITE" id="PS00031">
    <property type="entry name" value="NUCLEAR_REC_DBD_1"/>
    <property type="match status" value="1"/>
</dbReference>
<organism evidence="10 11">
    <name type="scientific">Steinernema hermaphroditum</name>
    <dbReference type="NCBI Taxonomy" id="289476"/>
    <lineage>
        <taxon>Eukaryota</taxon>
        <taxon>Metazoa</taxon>
        <taxon>Ecdysozoa</taxon>
        <taxon>Nematoda</taxon>
        <taxon>Chromadorea</taxon>
        <taxon>Rhabditida</taxon>
        <taxon>Tylenchina</taxon>
        <taxon>Panagrolaimomorpha</taxon>
        <taxon>Strongyloidoidea</taxon>
        <taxon>Steinernematidae</taxon>
        <taxon>Steinernema</taxon>
    </lineage>
</organism>
<keyword evidence="8" id="KW-0539">Nucleus</keyword>
<comment type="caution">
    <text evidence="10">The sequence shown here is derived from an EMBL/GenBank/DDBJ whole genome shotgun (WGS) entry which is preliminary data.</text>
</comment>
<evidence type="ECO:0000256" key="4">
    <source>
        <dbReference type="ARBA" id="ARBA00023015"/>
    </source>
</evidence>
<dbReference type="Pfam" id="PF00105">
    <property type="entry name" value="zf-C4"/>
    <property type="match status" value="1"/>
</dbReference>
<dbReference type="GO" id="GO:0006357">
    <property type="term" value="P:regulation of transcription by RNA polymerase II"/>
    <property type="evidence" value="ECO:0007669"/>
    <property type="project" value="TreeGrafter"/>
</dbReference>
<dbReference type="PRINTS" id="PR00047">
    <property type="entry name" value="STROIDFINGER"/>
</dbReference>
<proteinExistence type="predicted"/>
<evidence type="ECO:0000313" key="10">
    <source>
        <dbReference type="EMBL" id="KAK0409170.1"/>
    </source>
</evidence>
<evidence type="ECO:0000256" key="2">
    <source>
        <dbReference type="ARBA" id="ARBA00022771"/>
    </source>
</evidence>
<evidence type="ECO:0000256" key="7">
    <source>
        <dbReference type="ARBA" id="ARBA00023170"/>
    </source>
</evidence>
<keyword evidence="4" id="KW-0805">Transcription regulation</keyword>
<evidence type="ECO:0000256" key="3">
    <source>
        <dbReference type="ARBA" id="ARBA00022833"/>
    </source>
</evidence>
<keyword evidence="1" id="KW-0479">Metal-binding</keyword>
<gene>
    <name evidence="10" type="ORF">QR680_004381</name>
</gene>
<reference evidence="10" key="1">
    <citation type="submission" date="2023-06" db="EMBL/GenBank/DDBJ databases">
        <title>Genomic analysis of the entomopathogenic nematode Steinernema hermaphroditum.</title>
        <authorList>
            <person name="Schwarz E.M."/>
            <person name="Heppert J.K."/>
            <person name="Baniya A."/>
            <person name="Schwartz H.T."/>
            <person name="Tan C.-H."/>
            <person name="Antoshechkin I."/>
            <person name="Sternberg P.W."/>
            <person name="Goodrich-Blair H."/>
            <person name="Dillman A.R."/>
        </authorList>
    </citation>
    <scope>NUCLEOTIDE SEQUENCE</scope>
    <source>
        <strain evidence="10">PS9179</strain>
        <tissue evidence="10">Whole animal</tissue>
    </source>
</reference>
<accession>A0AA39HPK2</accession>
<dbReference type="GO" id="GO:0008270">
    <property type="term" value="F:zinc ion binding"/>
    <property type="evidence" value="ECO:0007669"/>
    <property type="project" value="UniProtKB-KW"/>
</dbReference>
<evidence type="ECO:0000259" key="9">
    <source>
        <dbReference type="PROSITE" id="PS51030"/>
    </source>
</evidence>
<dbReference type="Proteomes" id="UP001175271">
    <property type="component" value="Unassembled WGS sequence"/>
</dbReference>
<dbReference type="InterPro" id="IPR001628">
    <property type="entry name" value="Znf_hrmn_rcpt"/>
</dbReference>
<name>A0AA39HPK2_9BILA</name>
<keyword evidence="2" id="KW-0863">Zinc-finger</keyword>
<keyword evidence="5" id="KW-0238">DNA-binding</keyword>
<sequence>MPVCKACYNRCAVGKNFGAETCASCAAFFRRTVRLKIVYPCKNDFYSCSKDAVRCVSAIHACRKCRFDRCIEVGMQPELVQNARPKYDQTVILPTDIIPSRNAELPLITSMMQAVRIAFQHYSSISTDPRSTIGTSERGANFLTHIDYKLLTLPVYQNFRDMLDYVPIVGDLSKEVKDAIFKNSFSTFAVFVQIYQDQRHHSLQFDDKRFYFLPNVYVDLDPEKLFPFILTHINPQSLARPYDCTGVARRLATGLRRLRKIGLESANFFASEEDVAALLLLIIMQSNDFDKGNVEWQRPINRLKAVWNELDLFYRTTRRDPSQWGNLLFLVSNLETTTLGYKKYRKLLNIYYGKTAMDQIEEGGRPEETIARLTIEYRANKCKTE</sequence>
<dbReference type="EMBL" id="JAUCMV010000003">
    <property type="protein sequence ID" value="KAK0409170.1"/>
    <property type="molecule type" value="Genomic_DNA"/>
</dbReference>
<dbReference type="InterPro" id="IPR013088">
    <property type="entry name" value="Znf_NHR/GATA"/>
</dbReference>
<dbReference type="SMART" id="SM00399">
    <property type="entry name" value="ZnF_C4"/>
    <property type="match status" value="1"/>
</dbReference>
<dbReference type="PROSITE" id="PS51030">
    <property type="entry name" value="NUCLEAR_REC_DBD_2"/>
    <property type="match status" value="1"/>
</dbReference>
<dbReference type="Gene3D" id="3.30.50.10">
    <property type="entry name" value="Erythroid Transcription Factor GATA-1, subunit A"/>
    <property type="match status" value="1"/>
</dbReference>
<dbReference type="GO" id="GO:0003700">
    <property type="term" value="F:DNA-binding transcription factor activity"/>
    <property type="evidence" value="ECO:0007669"/>
    <property type="project" value="InterPro"/>
</dbReference>
<keyword evidence="7" id="KW-0675">Receptor</keyword>
<evidence type="ECO:0000256" key="1">
    <source>
        <dbReference type="ARBA" id="ARBA00022723"/>
    </source>
</evidence>
<dbReference type="PANTHER" id="PTHR46011">
    <property type="entry name" value="NUCLEAR HORMONE RECEPTOR FAMILY MEMBER NHR-86-RELATED"/>
    <property type="match status" value="1"/>
</dbReference>